<reference evidence="2" key="1">
    <citation type="submission" date="2014-01" db="EMBL/GenBank/DDBJ databases">
        <title>The genome of the white-rot fungus Pycnoporus cinnabarinus: a basidiomycete model with a versatile arsenal for lignocellulosic biomass breakdown.</title>
        <authorList>
            <person name="Levasseur A."/>
            <person name="Lomascolo A."/>
            <person name="Ruiz-Duenas F.J."/>
            <person name="Uzan E."/>
            <person name="Piumi F."/>
            <person name="Kues U."/>
            <person name="Ram A.F.J."/>
            <person name="Murat C."/>
            <person name="Haon M."/>
            <person name="Benoit I."/>
            <person name="Arfi Y."/>
            <person name="Chevret D."/>
            <person name="Drula E."/>
            <person name="Kwon M.J."/>
            <person name="Gouret P."/>
            <person name="Lesage-Meessen L."/>
            <person name="Lombard V."/>
            <person name="Mariette J."/>
            <person name="Noirot C."/>
            <person name="Park J."/>
            <person name="Patyshakuliyeva A."/>
            <person name="Wieneger R.A.B."/>
            <person name="Wosten H.A.B."/>
            <person name="Martin F."/>
            <person name="Coutinho P.M."/>
            <person name="de Vries R."/>
            <person name="Martinez A.T."/>
            <person name="Klopp C."/>
            <person name="Pontarotti P."/>
            <person name="Henrissat B."/>
            <person name="Record E."/>
        </authorList>
    </citation>
    <scope>NUCLEOTIDE SEQUENCE [LARGE SCALE GENOMIC DNA]</scope>
    <source>
        <strain evidence="2">BRFM137</strain>
    </source>
</reference>
<evidence type="ECO:0000313" key="2">
    <source>
        <dbReference type="EMBL" id="CDO76117.1"/>
    </source>
</evidence>
<comment type="caution">
    <text evidence="2">The sequence shown here is derived from an EMBL/GenBank/DDBJ whole genome shotgun (WGS) entry which is preliminary data.</text>
</comment>
<proteinExistence type="predicted"/>
<protein>
    <submittedName>
        <fullName evidence="2">Uncharacterized protein</fullName>
    </submittedName>
</protein>
<gene>
    <name evidence="2" type="ORF">BN946_scf184876.g10</name>
</gene>
<feature type="region of interest" description="Disordered" evidence="1">
    <location>
        <begin position="1"/>
        <end position="58"/>
    </location>
</feature>
<dbReference type="HOGENOM" id="CLU_1511349_0_0_1"/>
<dbReference type="Proteomes" id="UP000029665">
    <property type="component" value="Unassembled WGS sequence"/>
</dbReference>
<accession>A0A060SNK3</accession>
<evidence type="ECO:0000313" key="3">
    <source>
        <dbReference type="Proteomes" id="UP000029665"/>
    </source>
</evidence>
<name>A0A060SNK3_PYCCI</name>
<organism evidence="2 3">
    <name type="scientific">Pycnoporus cinnabarinus</name>
    <name type="common">Cinnabar-red polypore</name>
    <name type="synonym">Trametes cinnabarina</name>
    <dbReference type="NCBI Taxonomy" id="5643"/>
    <lineage>
        <taxon>Eukaryota</taxon>
        <taxon>Fungi</taxon>
        <taxon>Dikarya</taxon>
        <taxon>Basidiomycota</taxon>
        <taxon>Agaricomycotina</taxon>
        <taxon>Agaricomycetes</taxon>
        <taxon>Polyporales</taxon>
        <taxon>Polyporaceae</taxon>
        <taxon>Trametes</taxon>
    </lineage>
</organism>
<keyword evidence="3" id="KW-1185">Reference proteome</keyword>
<dbReference type="EMBL" id="CCBP010000338">
    <property type="protein sequence ID" value="CDO76117.1"/>
    <property type="molecule type" value="Genomic_DNA"/>
</dbReference>
<dbReference type="STRING" id="5643.A0A060SNK3"/>
<sequence length="178" mass="18241">MLVSPSFANHSHPRLPSADHRLKIPTRPSIASRRHSTTVGSLPPSHLSRPIRSSPLAGPSIAASKDGVLISPVSAPPTPGGGTRHLSPLAEFSTTASDAQSVIEGDVSTKKQRRRTLGAVFSKLSFPAAAVYRVPGGSAGAACSVMGATCHADAYSSSATFPESDPIAILIGAARRAS</sequence>
<dbReference type="AlphaFoldDB" id="A0A060SNK3"/>
<dbReference type="OrthoDB" id="3070411at2759"/>
<evidence type="ECO:0000256" key="1">
    <source>
        <dbReference type="SAM" id="MobiDB-lite"/>
    </source>
</evidence>